<evidence type="ECO:0000313" key="1">
    <source>
        <dbReference type="EMBL" id="NLR62714.1"/>
    </source>
</evidence>
<keyword evidence="2" id="KW-1185">Reference proteome</keyword>
<reference evidence="1 2" key="1">
    <citation type="submission" date="2020-04" db="EMBL/GenBank/DDBJ databases">
        <authorList>
            <person name="Yin C."/>
        </authorList>
    </citation>
    <scope>NUCLEOTIDE SEQUENCE [LARGE SCALE GENOMIC DNA]</scope>
    <source>
        <strain evidence="1 2">Ae27</strain>
    </source>
</reference>
<sequence length="131" mass="15095">MQIYISEEAIISDIQERFHQLYPRLKLEFFRKSALPGECCDMKDKFASNTPIEKIRILHSFGWLDISHYRTALAVEHDLRCLFGLHGHIFHKAGGLWLQTTTTGHLTLEELNAGDAEEATAFHMPEEPENE</sequence>
<name>A0A847RM95_9BACT</name>
<organism evidence="1 2">
    <name type="scientific">Chitinophaga varians</name>
    <dbReference type="NCBI Taxonomy" id="2202339"/>
    <lineage>
        <taxon>Bacteria</taxon>
        <taxon>Pseudomonadati</taxon>
        <taxon>Bacteroidota</taxon>
        <taxon>Chitinophagia</taxon>
        <taxon>Chitinophagales</taxon>
        <taxon>Chitinophagaceae</taxon>
        <taxon>Chitinophaga</taxon>
    </lineage>
</organism>
<proteinExistence type="predicted"/>
<dbReference type="RefSeq" id="WP_168868768.1">
    <property type="nucleotide sequence ID" value="NZ_JABAIA010000001.1"/>
</dbReference>
<evidence type="ECO:0000313" key="2">
    <source>
        <dbReference type="Proteomes" id="UP000570474"/>
    </source>
</evidence>
<dbReference type="Proteomes" id="UP000570474">
    <property type="component" value="Unassembled WGS sequence"/>
</dbReference>
<gene>
    <name evidence="1" type="ORF">HGH92_00225</name>
</gene>
<accession>A0A847RM95</accession>
<protein>
    <submittedName>
        <fullName evidence="1">Uncharacterized protein</fullName>
    </submittedName>
</protein>
<dbReference type="EMBL" id="JABAIA010000001">
    <property type="protein sequence ID" value="NLR62714.1"/>
    <property type="molecule type" value="Genomic_DNA"/>
</dbReference>
<comment type="caution">
    <text evidence="1">The sequence shown here is derived from an EMBL/GenBank/DDBJ whole genome shotgun (WGS) entry which is preliminary data.</text>
</comment>
<dbReference type="AlphaFoldDB" id="A0A847RM95"/>